<dbReference type="SUPFAM" id="SSF55008">
    <property type="entry name" value="HMA, heavy metal-associated domain"/>
    <property type="match status" value="1"/>
</dbReference>
<evidence type="ECO:0000313" key="4">
    <source>
        <dbReference type="Proteomes" id="UP000264036"/>
    </source>
</evidence>
<dbReference type="PROSITE" id="PS01047">
    <property type="entry name" value="HMA_1"/>
    <property type="match status" value="1"/>
</dbReference>
<dbReference type="Pfam" id="PF00403">
    <property type="entry name" value="HMA"/>
    <property type="match status" value="1"/>
</dbReference>
<dbReference type="InterPro" id="IPR006121">
    <property type="entry name" value="HMA_dom"/>
</dbReference>
<dbReference type="AlphaFoldDB" id="A0A356LCW0"/>
<feature type="domain" description="HMA" evidence="2">
    <location>
        <begin position="1"/>
        <end position="62"/>
    </location>
</feature>
<reference evidence="3 4" key="1">
    <citation type="journal article" date="2018" name="Nat. Biotechnol.">
        <title>A standardized bacterial taxonomy based on genome phylogeny substantially revises the tree of life.</title>
        <authorList>
            <person name="Parks D.H."/>
            <person name="Chuvochina M."/>
            <person name="Waite D.W."/>
            <person name="Rinke C."/>
            <person name="Skarshewski A."/>
            <person name="Chaumeil P.A."/>
            <person name="Hugenholtz P."/>
        </authorList>
    </citation>
    <scope>NUCLEOTIDE SEQUENCE [LARGE SCALE GENOMIC DNA]</scope>
    <source>
        <strain evidence="3">UBA10707</strain>
    </source>
</reference>
<keyword evidence="1" id="KW-0479">Metal-binding</keyword>
<name>A0A356LCW0_9BURK</name>
<protein>
    <submittedName>
        <fullName evidence="3">Copper chaperone</fullName>
    </submittedName>
</protein>
<dbReference type="EMBL" id="DOEK01000004">
    <property type="protein sequence ID" value="HBP28391.1"/>
    <property type="molecule type" value="Genomic_DNA"/>
</dbReference>
<dbReference type="InterPro" id="IPR017969">
    <property type="entry name" value="Heavy-metal-associated_CS"/>
</dbReference>
<evidence type="ECO:0000256" key="1">
    <source>
        <dbReference type="ARBA" id="ARBA00022723"/>
    </source>
</evidence>
<dbReference type="InterPro" id="IPR036163">
    <property type="entry name" value="HMA_dom_sf"/>
</dbReference>
<accession>A0A356LCW0</accession>
<evidence type="ECO:0000313" key="3">
    <source>
        <dbReference type="EMBL" id="HBP28391.1"/>
    </source>
</evidence>
<dbReference type="GO" id="GO:0046872">
    <property type="term" value="F:metal ion binding"/>
    <property type="evidence" value="ECO:0007669"/>
    <property type="project" value="UniProtKB-KW"/>
</dbReference>
<dbReference type="CDD" id="cd00371">
    <property type="entry name" value="HMA"/>
    <property type="match status" value="1"/>
</dbReference>
<gene>
    <name evidence="3" type="ORF">DD666_03115</name>
</gene>
<sequence>MQFQIDNMTCGGCVRRVTAAIQSADSAATVTANVGERRVDIQSTSAEQTLIAALENAGYPAKPVV</sequence>
<proteinExistence type="predicted"/>
<comment type="caution">
    <text evidence="3">The sequence shown here is derived from an EMBL/GenBank/DDBJ whole genome shotgun (WGS) entry which is preliminary data.</text>
</comment>
<evidence type="ECO:0000259" key="2">
    <source>
        <dbReference type="PROSITE" id="PS50846"/>
    </source>
</evidence>
<organism evidence="3 4">
    <name type="scientific">Advenella kashmirensis</name>
    <dbReference type="NCBI Taxonomy" id="310575"/>
    <lineage>
        <taxon>Bacteria</taxon>
        <taxon>Pseudomonadati</taxon>
        <taxon>Pseudomonadota</taxon>
        <taxon>Betaproteobacteria</taxon>
        <taxon>Burkholderiales</taxon>
        <taxon>Alcaligenaceae</taxon>
    </lineage>
</organism>
<dbReference type="Proteomes" id="UP000264036">
    <property type="component" value="Unassembled WGS sequence"/>
</dbReference>
<dbReference type="PROSITE" id="PS50846">
    <property type="entry name" value="HMA_2"/>
    <property type="match status" value="1"/>
</dbReference>
<dbReference type="Gene3D" id="3.30.70.100">
    <property type="match status" value="1"/>
</dbReference>